<evidence type="ECO:0000313" key="3">
    <source>
        <dbReference type="EMBL" id="TWU35973.1"/>
    </source>
</evidence>
<reference evidence="3 4" key="1">
    <citation type="submission" date="2019-02" db="EMBL/GenBank/DDBJ databases">
        <title>Deep-cultivation of Planctomycetes and their phenomic and genomic characterization uncovers novel biology.</title>
        <authorList>
            <person name="Wiegand S."/>
            <person name="Jogler M."/>
            <person name="Boedeker C."/>
            <person name="Pinto D."/>
            <person name="Vollmers J."/>
            <person name="Rivas-Marin E."/>
            <person name="Kohn T."/>
            <person name="Peeters S.H."/>
            <person name="Heuer A."/>
            <person name="Rast P."/>
            <person name="Oberbeckmann S."/>
            <person name="Bunk B."/>
            <person name="Jeske O."/>
            <person name="Meyerdierks A."/>
            <person name="Storesund J.E."/>
            <person name="Kallscheuer N."/>
            <person name="Luecker S."/>
            <person name="Lage O.M."/>
            <person name="Pohl T."/>
            <person name="Merkel B.J."/>
            <person name="Hornburger P."/>
            <person name="Mueller R.-W."/>
            <person name="Bruemmer F."/>
            <person name="Labrenz M."/>
            <person name="Spormann A.M."/>
            <person name="Op Den Camp H."/>
            <person name="Overmann J."/>
            <person name="Amann R."/>
            <person name="Jetten M.S.M."/>
            <person name="Mascher T."/>
            <person name="Medema M.H."/>
            <person name="Devos D.P."/>
            <person name="Kaster A.-K."/>
            <person name="Ovreas L."/>
            <person name="Rohde M."/>
            <person name="Galperin M.Y."/>
            <person name="Jogler C."/>
        </authorList>
    </citation>
    <scope>NUCLEOTIDE SEQUENCE [LARGE SCALE GENOMIC DNA]</scope>
    <source>
        <strain evidence="3 4">Poly41</strain>
    </source>
</reference>
<dbReference type="GO" id="GO:0004672">
    <property type="term" value="F:protein kinase activity"/>
    <property type="evidence" value="ECO:0007669"/>
    <property type="project" value="UniProtKB-ARBA"/>
</dbReference>
<organism evidence="3 4">
    <name type="scientific">Novipirellula artificiosorum</name>
    <dbReference type="NCBI Taxonomy" id="2528016"/>
    <lineage>
        <taxon>Bacteria</taxon>
        <taxon>Pseudomonadati</taxon>
        <taxon>Planctomycetota</taxon>
        <taxon>Planctomycetia</taxon>
        <taxon>Pirellulales</taxon>
        <taxon>Pirellulaceae</taxon>
        <taxon>Novipirellula</taxon>
    </lineage>
</organism>
<feature type="domain" description="HPt" evidence="2">
    <location>
        <begin position="29"/>
        <end position="101"/>
    </location>
</feature>
<evidence type="ECO:0000259" key="2">
    <source>
        <dbReference type="Pfam" id="PF01627"/>
    </source>
</evidence>
<sequence>MDDQRRGDPSWRDQLSRNAGNQPDTLVSLCDAFLQEVPMLVRNLEQAVASGNTKSLRIAAHTLKSCLRYIAPDEDVALAATIEANADSPESITANQVDQLRRTASEWCECVELLRQETVDGNA</sequence>
<dbReference type="Pfam" id="PF01627">
    <property type="entry name" value="Hpt"/>
    <property type="match status" value="1"/>
</dbReference>
<proteinExistence type="predicted"/>
<name>A0A5C6DFE7_9BACT</name>
<gene>
    <name evidence="3" type="ORF">Poly41_37250</name>
</gene>
<dbReference type="GO" id="GO:0000160">
    <property type="term" value="P:phosphorelay signal transduction system"/>
    <property type="evidence" value="ECO:0007669"/>
    <property type="project" value="InterPro"/>
</dbReference>
<dbReference type="AlphaFoldDB" id="A0A5C6DFE7"/>
<dbReference type="SUPFAM" id="SSF47226">
    <property type="entry name" value="Histidine-containing phosphotransfer domain, HPT domain"/>
    <property type="match status" value="1"/>
</dbReference>
<keyword evidence="4" id="KW-1185">Reference proteome</keyword>
<dbReference type="OrthoDB" id="282747at2"/>
<dbReference type="InterPro" id="IPR036641">
    <property type="entry name" value="HPT_dom_sf"/>
</dbReference>
<evidence type="ECO:0000256" key="1">
    <source>
        <dbReference type="SAM" id="MobiDB-lite"/>
    </source>
</evidence>
<dbReference type="EMBL" id="SJPV01000006">
    <property type="protein sequence ID" value="TWU35973.1"/>
    <property type="molecule type" value="Genomic_DNA"/>
</dbReference>
<evidence type="ECO:0000313" key="4">
    <source>
        <dbReference type="Proteomes" id="UP000319143"/>
    </source>
</evidence>
<dbReference type="RefSeq" id="WP_146528030.1">
    <property type="nucleotide sequence ID" value="NZ_SJPV01000006.1"/>
</dbReference>
<feature type="region of interest" description="Disordered" evidence="1">
    <location>
        <begin position="1"/>
        <end position="22"/>
    </location>
</feature>
<comment type="caution">
    <text evidence="3">The sequence shown here is derived from an EMBL/GenBank/DDBJ whole genome shotgun (WGS) entry which is preliminary data.</text>
</comment>
<feature type="compositionally biased region" description="Basic and acidic residues" evidence="1">
    <location>
        <begin position="1"/>
        <end position="15"/>
    </location>
</feature>
<accession>A0A5C6DFE7</accession>
<dbReference type="Gene3D" id="1.20.120.160">
    <property type="entry name" value="HPT domain"/>
    <property type="match status" value="1"/>
</dbReference>
<protein>
    <submittedName>
        <fullName evidence="3">Hpt domain protein</fullName>
    </submittedName>
</protein>
<dbReference type="Proteomes" id="UP000319143">
    <property type="component" value="Unassembled WGS sequence"/>
</dbReference>
<dbReference type="InterPro" id="IPR008207">
    <property type="entry name" value="Sig_transdc_His_kin_Hpt_dom"/>
</dbReference>